<dbReference type="AlphaFoldDB" id="F5XQX0"/>
<sequence>MTDEPARVWVVLLVRLPADPAKHRMAVWRELRRSGAISIGQGAWALPDTPVVQSLIDRVAELADQAKGSLLVLRADGWDDAQRQRLQDLYGEARSDEWSEFLADCDKYLAELAKEIRIRKFTLAELEEEEQSLDRLRRWCRELRGRDLLDPSRSAEGVAALRRCEEEFDGYADQVYAALGGLT</sequence>
<dbReference type="KEGG" id="mph:MLP_39780"/>
<evidence type="ECO:0000259" key="2">
    <source>
        <dbReference type="Pfam" id="PF20229"/>
    </source>
</evidence>
<dbReference type="EMBL" id="AP012204">
    <property type="protein sequence ID" value="BAK36992.1"/>
    <property type="molecule type" value="Genomic_DNA"/>
</dbReference>
<proteinExistence type="predicted"/>
<feature type="coiled-coil region" evidence="1">
    <location>
        <begin position="109"/>
        <end position="146"/>
    </location>
</feature>
<keyword evidence="4" id="KW-1185">Reference proteome</keyword>
<dbReference type="Proteomes" id="UP000007947">
    <property type="component" value="Chromosome"/>
</dbReference>
<feature type="domain" description="ChrB N-terminal" evidence="2">
    <location>
        <begin position="24"/>
        <end position="180"/>
    </location>
</feature>
<gene>
    <name evidence="3" type="ordered locus">MLP_39780</name>
</gene>
<evidence type="ECO:0000256" key="1">
    <source>
        <dbReference type="SAM" id="Coils"/>
    </source>
</evidence>
<accession>F5XQX0</accession>
<keyword evidence="1" id="KW-0175">Coiled coil</keyword>
<dbReference type="RefSeq" id="WP_013864834.1">
    <property type="nucleotide sequence ID" value="NC_015635.1"/>
</dbReference>
<name>F5XQX0_MICPN</name>
<dbReference type="OrthoDB" id="3790780at2"/>
<reference evidence="3 4" key="1">
    <citation type="submission" date="2011-05" db="EMBL/GenBank/DDBJ databases">
        <title>Whole genome sequence of Microlunatus phosphovorus NM-1.</title>
        <authorList>
            <person name="Hosoyama A."/>
            <person name="Sasaki K."/>
            <person name="Harada T."/>
            <person name="Igarashi R."/>
            <person name="Kawakoshi A."/>
            <person name="Sasagawa M."/>
            <person name="Fukada J."/>
            <person name="Nakamura S."/>
            <person name="Katano Y."/>
            <person name="Hanada S."/>
            <person name="Kamagata Y."/>
            <person name="Nakamura N."/>
            <person name="Yamazaki S."/>
            <person name="Fujita N."/>
        </authorList>
    </citation>
    <scope>NUCLEOTIDE SEQUENCE [LARGE SCALE GENOMIC DNA]</scope>
    <source>
        <strain evidence="4">ATCC 700054 / DSM 10555 / JCM 9379 / NBRC 101784 / NCIMB 13414 / VKM Ac-1990 / NM-1</strain>
    </source>
</reference>
<evidence type="ECO:0000313" key="4">
    <source>
        <dbReference type="Proteomes" id="UP000007947"/>
    </source>
</evidence>
<organism evidence="3 4">
    <name type="scientific">Microlunatus phosphovorus (strain ATCC 700054 / DSM 10555 / JCM 9379 / NBRC 101784 / NCIMB 13414 / VKM Ac-1990 / NM-1)</name>
    <dbReference type="NCBI Taxonomy" id="1032480"/>
    <lineage>
        <taxon>Bacteria</taxon>
        <taxon>Bacillati</taxon>
        <taxon>Actinomycetota</taxon>
        <taxon>Actinomycetes</taxon>
        <taxon>Propionibacteriales</taxon>
        <taxon>Propionibacteriaceae</taxon>
        <taxon>Microlunatus</taxon>
    </lineage>
</organism>
<dbReference type="InterPro" id="IPR046858">
    <property type="entry name" value="ChrB_N"/>
</dbReference>
<dbReference type="eggNOG" id="ENOG5033QEM">
    <property type="taxonomic scope" value="Bacteria"/>
</dbReference>
<dbReference type="HOGENOM" id="CLU_114046_0_0_11"/>
<evidence type="ECO:0000313" key="3">
    <source>
        <dbReference type="EMBL" id="BAK36992.1"/>
    </source>
</evidence>
<dbReference type="STRING" id="1032480.MLP_39780"/>
<dbReference type="Pfam" id="PF20229">
    <property type="entry name" value="ChrB_N"/>
    <property type="match status" value="1"/>
</dbReference>
<protein>
    <recommendedName>
        <fullName evidence="2">ChrB N-terminal domain-containing protein</fullName>
    </recommendedName>
</protein>